<proteinExistence type="predicted"/>
<sequence length="111" mass="13103">MDEIEQLLNKYRKLGPASSDARAKRTYLEEYKKSLLALLMKDAERKGATAVSAQEREAYARKEYIEHLEALEIAVREDEAQRFEIKRLEMEIEVWRTHQANERTERRAYGA</sequence>
<dbReference type="EMBL" id="LR798284">
    <property type="protein sequence ID" value="CAB5220474.1"/>
    <property type="molecule type" value="Genomic_DNA"/>
</dbReference>
<accession>A0A6J7WWG4</accession>
<gene>
    <name evidence="1" type="ORF">UFOVP236_72</name>
</gene>
<organism evidence="1">
    <name type="scientific">uncultured Caudovirales phage</name>
    <dbReference type="NCBI Taxonomy" id="2100421"/>
    <lineage>
        <taxon>Viruses</taxon>
        <taxon>Duplodnaviria</taxon>
        <taxon>Heunggongvirae</taxon>
        <taxon>Uroviricota</taxon>
        <taxon>Caudoviricetes</taxon>
        <taxon>Peduoviridae</taxon>
        <taxon>Maltschvirus</taxon>
        <taxon>Maltschvirus maltsch</taxon>
    </lineage>
</organism>
<protein>
    <submittedName>
        <fullName evidence="1">Uncharacterized protein</fullName>
    </submittedName>
</protein>
<evidence type="ECO:0000313" key="1">
    <source>
        <dbReference type="EMBL" id="CAB5220474.1"/>
    </source>
</evidence>
<name>A0A6J7WWG4_9CAUD</name>
<reference evidence="1" key="1">
    <citation type="submission" date="2020-05" db="EMBL/GenBank/DDBJ databases">
        <authorList>
            <person name="Chiriac C."/>
            <person name="Salcher M."/>
            <person name="Ghai R."/>
            <person name="Kavagutti S V."/>
        </authorList>
    </citation>
    <scope>NUCLEOTIDE SEQUENCE</scope>
</reference>